<sequence length="181" mass="20568">MKMRLLQHLFLVLLYQIIQTKCCTKVTFVDTLIKIQKSGSIDYKDMLTAKITGCIVPEIITEQLGNVVIKGIECYNQSVPTLHESAVSNLPELDHLVISYSKIKRVKQKPFNNLPKLTSLTLSYNEIESIDNNAFINLDALVVLDLSGNKIAFLDPGIFSRLPEITRIYLIRNELEVFEPE</sequence>
<dbReference type="OrthoDB" id="266138at2759"/>
<evidence type="ECO:0000313" key="4">
    <source>
        <dbReference type="EMBL" id="KAF2879075.1"/>
    </source>
</evidence>
<proteinExistence type="predicted"/>
<keyword evidence="1" id="KW-0433">Leucine-rich repeat</keyword>
<dbReference type="PROSITE" id="PS51450">
    <property type="entry name" value="LRR"/>
    <property type="match status" value="1"/>
</dbReference>
<feature type="chain" id="PRO_5035427032" description="Leucine-rich repeat protein" evidence="3">
    <location>
        <begin position="21"/>
        <end position="181"/>
    </location>
</feature>
<evidence type="ECO:0000256" key="3">
    <source>
        <dbReference type="SAM" id="SignalP"/>
    </source>
</evidence>
<keyword evidence="3" id="KW-0732">Signal</keyword>
<evidence type="ECO:0000313" key="5">
    <source>
        <dbReference type="Proteomes" id="UP000801492"/>
    </source>
</evidence>
<protein>
    <recommendedName>
        <fullName evidence="6">Leucine-rich repeat protein</fullName>
    </recommendedName>
</protein>
<dbReference type="EMBL" id="VTPC01091233">
    <property type="protein sequence ID" value="KAF2879075.1"/>
    <property type="molecule type" value="Genomic_DNA"/>
</dbReference>
<dbReference type="InterPro" id="IPR003591">
    <property type="entry name" value="Leu-rich_rpt_typical-subtyp"/>
</dbReference>
<evidence type="ECO:0000256" key="2">
    <source>
        <dbReference type="ARBA" id="ARBA00022737"/>
    </source>
</evidence>
<keyword evidence="2" id="KW-0677">Repeat</keyword>
<feature type="signal peptide" evidence="3">
    <location>
        <begin position="1"/>
        <end position="20"/>
    </location>
</feature>
<accession>A0A8K0FVS0</accession>
<dbReference type="InterPro" id="IPR032675">
    <property type="entry name" value="LRR_dom_sf"/>
</dbReference>
<dbReference type="AlphaFoldDB" id="A0A8K0FVS0"/>
<organism evidence="4 5">
    <name type="scientific">Ignelater luminosus</name>
    <name type="common">Cucubano</name>
    <name type="synonym">Pyrophorus luminosus</name>
    <dbReference type="NCBI Taxonomy" id="2038154"/>
    <lineage>
        <taxon>Eukaryota</taxon>
        <taxon>Metazoa</taxon>
        <taxon>Ecdysozoa</taxon>
        <taxon>Arthropoda</taxon>
        <taxon>Hexapoda</taxon>
        <taxon>Insecta</taxon>
        <taxon>Pterygota</taxon>
        <taxon>Neoptera</taxon>
        <taxon>Endopterygota</taxon>
        <taxon>Coleoptera</taxon>
        <taxon>Polyphaga</taxon>
        <taxon>Elateriformia</taxon>
        <taxon>Elateroidea</taxon>
        <taxon>Elateridae</taxon>
        <taxon>Agrypninae</taxon>
        <taxon>Pyrophorini</taxon>
        <taxon>Ignelater</taxon>
    </lineage>
</organism>
<reference evidence="4" key="1">
    <citation type="submission" date="2019-08" db="EMBL/GenBank/DDBJ databases">
        <title>The genome of the North American firefly Photinus pyralis.</title>
        <authorList>
            <consortium name="Photinus pyralis genome working group"/>
            <person name="Fallon T.R."/>
            <person name="Sander Lower S.E."/>
            <person name="Weng J.-K."/>
        </authorList>
    </citation>
    <scope>NUCLEOTIDE SEQUENCE</scope>
    <source>
        <strain evidence="4">TRF0915ILg1</strain>
        <tissue evidence="4">Whole body</tissue>
    </source>
</reference>
<dbReference type="PANTHER" id="PTHR24366">
    <property type="entry name" value="IG(IMMUNOGLOBULIN) AND LRR(LEUCINE RICH REPEAT) DOMAINS"/>
    <property type="match status" value="1"/>
</dbReference>
<dbReference type="Pfam" id="PF13855">
    <property type="entry name" value="LRR_8"/>
    <property type="match status" value="1"/>
</dbReference>
<dbReference type="SUPFAM" id="SSF52058">
    <property type="entry name" value="L domain-like"/>
    <property type="match status" value="1"/>
</dbReference>
<gene>
    <name evidence="4" type="ORF">ILUMI_27084</name>
</gene>
<evidence type="ECO:0008006" key="6">
    <source>
        <dbReference type="Google" id="ProtNLM"/>
    </source>
</evidence>
<evidence type="ECO:0000256" key="1">
    <source>
        <dbReference type="ARBA" id="ARBA00022614"/>
    </source>
</evidence>
<keyword evidence="5" id="KW-1185">Reference proteome</keyword>
<dbReference type="Proteomes" id="UP000801492">
    <property type="component" value="Unassembled WGS sequence"/>
</dbReference>
<dbReference type="InterPro" id="IPR001611">
    <property type="entry name" value="Leu-rich_rpt"/>
</dbReference>
<name>A0A8K0FVS0_IGNLU</name>
<dbReference type="SMART" id="SM00369">
    <property type="entry name" value="LRR_TYP"/>
    <property type="match status" value="2"/>
</dbReference>
<dbReference type="Gene3D" id="3.80.10.10">
    <property type="entry name" value="Ribonuclease Inhibitor"/>
    <property type="match status" value="1"/>
</dbReference>
<comment type="caution">
    <text evidence="4">The sequence shown here is derived from an EMBL/GenBank/DDBJ whole genome shotgun (WGS) entry which is preliminary data.</text>
</comment>